<reference evidence="2 3" key="1">
    <citation type="journal article" date="2021" name="J. Hered.">
        <title>A chromosome-level genome assembly of the parasitoid wasp, Cotesia glomerata (Hymenoptera: Braconidae).</title>
        <authorList>
            <person name="Pinto B.J."/>
            <person name="Weis J.J."/>
            <person name="Gamble T."/>
            <person name="Ode P.J."/>
            <person name="Paul R."/>
            <person name="Zaspel J.M."/>
        </authorList>
    </citation>
    <scope>NUCLEOTIDE SEQUENCE [LARGE SCALE GENOMIC DNA]</scope>
    <source>
        <strain evidence="2">CgM1</strain>
    </source>
</reference>
<protein>
    <submittedName>
        <fullName evidence="2">Uncharacterized protein</fullName>
    </submittedName>
</protein>
<gene>
    <name evidence="2" type="ORF">KQX54_001752</name>
</gene>
<feature type="compositionally biased region" description="Polar residues" evidence="1">
    <location>
        <begin position="105"/>
        <end position="129"/>
    </location>
</feature>
<evidence type="ECO:0000256" key="1">
    <source>
        <dbReference type="SAM" id="MobiDB-lite"/>
    </source>
</evidence>
<evidence type="ECO:0000313" key="2">
    <source>
        <dbReference type="EMBL" id="KAH0553355.1"/>
    </source>
</evidence>
<keyword evidence="3" id="KW-1185">Reference proteome</keyword>
<accession>A0AAV7IIQ1</accession>
<comment type="caution">
    <text evidence="2">The sequence shown here is derived from an EMBL/GenBank/DDBJ whole genome shotgun (WGS) entry which is preliminary data.</text>
</comment>
<evidence type="ECO:0000313" key="3">
    <source>
        <dbReference type="Proteomes" id="UP000826195"/>
    </source>
</evidence>
<organism evidence="2 3">
    <name type="scientific">Cotesia glomerata</name>
    <name type="common">Lepidopteran parasitic wasp</name>
    <name type="synonym">Apanteles glomeratus</name>
    <dbReference type="NCBI Taxonomy" id="32391"/>
    <lineage>
        <taxon>Eukaryota</taxon>
        <taxon>Metazoa</taxon>
        <taxon>Ecdysozoa</taxon>
        <taxon>Arthropoda</taxon>
        <taxon>Hexapoda</taxon>
        <taxon>Insecta</taxon>
        <taxon>Pterygota</taxon>
        <taxon>Neoptera</taxon>
        <taxon>Endopterygota</taxon>
        <taxon>Hymenoptera</taxon>
        <taxon>Apocrita</taxon>
        <taxon>Ichneumonoidea</taxon>
        <taxon>Braconidae</taxon>
        <taxon>Microgastrinae</taxon>
        <taxon>Cotesia</taxon>
    </lineage>
</organism>
<proteinExistence type="predicted"/>
<sequence>MTELFALAKWITKEEAGTYTVGVPTDWIKNFSYEEFKKDSYDPDMTYVIEWRKGKKSPAGWPVYDGLVTEVSSSIIALEKKFNSYYQGVQSSNITISSIDEDVSGETQQSSKPITVASSSAETQSTENSFSAKILAEMKNMKQEMTRIRSKRKNSDSEESNSETENNPEQIEIGRRGSGIKVTDQQWRCATSQSTCTGMATSLLIAVLPMETLLKSNSKGGKSRINKDSNNAVQLQQIDPVILEAIKCKTK</sequence>
<feature type="region of interest" description="Disordered" evidence="1">
    <location>
        <begin position="104"/>
        <end position="129"/>
    </location>
</feature>
<dbReference type="AlphaFoldDB" id="A0AAV7IIQ1"/>
<feature type="region of interest" description="Disordered" evidence="1">
    <location>
        <begin position="142"/>
        <end position="178"/>
    </location>
</feature>
<dbReference type="EMBL" id="JAHXZJ010001120">
    <property type="protein sequence ID" value="KAH0553355.1"/>
    <property type="molecule type" value="Genomic_DNA"/>
</dbReference>
<dbReference type="Proteomes" id="UP000826195">
    <property type="component" value="Unassembled WGS sequence"/>
</dbReference>
<name>A0AAV7IIQ1_COTGL</name>